<evidence type="ECO:0000313" key="3">
    <source>
        <dbReference type="Proteomes" id="UP000291142"/>
    </source>
</evidence>
<evidence type="ECO:0000313" key="2">
    <source>
        <dbReference type="EMBL" id="TBN03656.1"/>
    </source>
</evidence>
<gene>
    <name evidence="2" type="ORF">EYD45_09060</name>
</gene>
<evidence type="ECO:0000259" key="1">
    <source>
        <dbReference type="Pfam" id="PF13566"/>
    </source>
</evidence>
<name>A0A4V2JA31_9FLAO</name>
<organism evidence="2 3">
    <name type="scientific">Hyunsoonleella flava</name>
    <dbReference type="NCBI Taxonomy" id="2527939"/>
    <lineage>
        <taxon>Bacteria</taxon>
        <taxon>Pseudomonadati</taxon>
        <taxon>Bacteroidota</taxon>
        <taxon>Flavobacteriia</taxon>
        <taxon>Flavobacteriales</taxon>
        <taxon>Flavobacteriaceae</taxon>
    </lineage>
</organism>
<dbReference type="OrthoDB" id="5290748at2"/>
<dbReference type="NCBIfam" id="TIGR03915">
    <property type="entry name" value="SAM_7_link_chp"/>
    <property type="match status" value="1"/>
</dbReference>
<dbReference type="Proteomes" id="UP000291142">
    <property type="component" value="Unassembled WGS sequence"/>
</dbReference>
<dbReference type="InterPro" id="IPR023875">
    <property type="entry name" value="DNA_repair_put"/>
</dbReference>
<reference evidence="2 3" key="1">
    <citation type="submission" date="2019-02" db="EMBL/GenBank/DDBJ databases">
        <title>Hyunsoonleella sp., isolated from marine sediment.</title>
        <authorList>
            <person name="Liu B.-T."/>
        </authorList>
    </citation>
    <scope>NUCLEOTIDE SEQUENCE [LARGE SCALE GENOMIC DNA]</scope>
    <source>
        <strain evidence="2 3">T58</strain>
    </source>
</reference>
<dbReference type="EMBL" id="SIRT01000006">
    <property type="protein sequence ID" value="TBN03656.1"/>
    <property type="molecule type" value="Genomic_DNA"/>
</dbReference>
<sequence>MESTHLLYDGSFDGFLTCVFEIYERKLNKPSIKKESEFQSEFFSEKEVIISDQKKAQRVWSGIEKLLKSKGIRIVYYTFLSEIIGIEDILFKVIKLAFDTQRNIISDYGNPHVLLLSKTAIKVGREKHRMEAFVRFQQTKDNIYFANIEPDFNVLPLINNHFTRRYADQKWIIYDLKRKYGLFYNLDKTEIIHIDFNIKNSKNDWFTLDEKAYETLWKDYFESTNIEERVNTKLHVQHVPKRYWKYLSEKQP</sequence>
<dbReference type="RefSeq" id="WP_130964224.1">
    <property type="nucleotide sequence ID" value="NZ_SIRT01000006.1"/>
</dbReference>
<proteinExistence type="predicted"/>
<protein>
    <submittedName>
        <fullName evidence="2">DNA metabolism protein</fullName>
    </submittedName>
</protein>
<dbReference type="AlphaFoldDB" id="A0A4V2JA31"/>
<feature type="domain" description="DUF4130" evidence="1">
    <location>
        <begin position="87"/>
        <end position="249"/>
    </location>
</feature>
<dbReference type="Pfam" id="PF13566">
    <property type="entry name" value="DUF4130"/>
    <property type="match status" value="1"/>
</dbReference>
<keyword evidence="3" id="KW-1185">Reference proteome</keyword>
<dbReference type="InterPro" id="IPR025404">
    <property type="entry name" value="DUF4130"/>
</dbReference>
<accession>A0A4V2JA31</accession>
<comment type="caution">
    <text evidence="2">The sequence shown here is derived from an EMBL/GenBank/DDBJ whole genome shotgun (WGS) entry which is preliminary data.</text>
</comment>